<name>A0A8E2BBZ0_9HYPH</name>
<dbReference type="EMBL" id="JACHGI010000001">
    <property type="protein sequence ID" value="MBB6464215.1"/>
    <property type="molecule type" value="Genomic_DNA"/>
</dbReference>
<dbReference type="PANTHER" id="PTHR33567:SF3">
    <property type="entry name" value="CHROMATE ION TRANSPORTER (EUROFUNG)"/>
    <property type="match status" value="1"/>
</dbReference>
<evidence type="ECO:0000256" key="1">
    <source>
        <dbReference type="ARBA" id="ARBA00004651"/>
    </source>
</evidence>
<dbReference type="InterPro" id="IPR003370">
    <property type="entry name" value="Chromate_transpt"/>
</dbReference>
<evidence type="ECO:0000256" key="7">
    <source>
        <dbReference type="SAM" id="Phobius"/>
    </source>
</evidence>
<keyword evidence="3" id="KW-1003">Cell membrane</keyword>
<feature type="transmembrane region" description="Helical" evidence="7">
    <location>
        <begin position="246"/>
        <end position="266"/>
    </location>
</feature>
<feature type="transmembrane region" description="Helical" evidence="7">
    <location>
        <begin position="402"/>
        <end position="419"/>
    </location>
</feature>
<dbReference type="Pfam" id="PF02417">
    <property type="entry name" value="Chromate_transp"/>
    <property type="match status" value="2"/>
</dbReference>
<dbReference type="RefSeq" id="WP_184766837.1">
    <property type="nucleotide sequence ID" value="NZ_JACHGI010000001.1"/>
</dbReference>
<keyword evidence="4 7" id="KW-0812">Transmembrane</keyword>
<evidence type="ECO:0000256" key="2">
    <source>
        <dbReference type="ARBA" id="ARBA00005262"/>
    </source>
</evidence>
<sequence>MDTTPFKTPSFAEATRTFAKIGLLSFGGPAGQIALMHKILVDEKRWLDEPRFLHALNYCMLLPGPEAMQLATYSGWLMHGVRGGLVAGLLFVLPGALVISALSAIYLTVGHVTLVQGLLFGLKAAVLAVVLEALIKVSKRALKNGNMVILAIAAFVAIAFLKLPFPLIIAAAATSGALMHVLGATTSKALSKVEPEIAYAMPEWTKPSARRFFSTLAVWLAIWFVPLIALWQLLGPGHVFTAEATFFSKMAAVTFGGAYAVLAYVAQQAVEVHGWLKPDEMLTGLGLAETTPGPLILVLVFVGFLGGARLSALAPLTGGVAGAAVTLWFTFVPCFLWIFVGAPYVETLRNVRWLARALSAVTAAVVGIIANLAVWFALHVLFGNVGEVNWGPFALPVLDFGSFDWLAAIIAVAAGVALIRFHANMIAVLAVSALAGMAWQLS</sequence>
<evidence type="ECO:0000256" key="5">
    <source>
        <dbReference type="ARBA" id="ARBA00022989"/>
    </source>
</evidence>
<feature type="transmembrane region" description="Helical" evidence="7">
    <location>
        <begin position="357"/>
        <end position="382"/>
    </location>
</feature>
<protein>
    <submittedName>
        <fullName evidence="8">Chromate transporter</fullName>
    </submittedName>
</protein>
<feature type="transmembrane region" description="Helical" evidence="7">
    <location>
        <begin position="113"/>
        <end position="135"/>
    </location>
</feature>
<gene>
    <name evidence="8" type="ORF">HNQ96_000062</name>
</gene>
<feature type="transmembrane region" description="Helical" evidence="7">
    <location>
        <begin position="426"/>
        <end position="441"/>
    </location>
</feature>
<reference evidence="8 9" key="1">
    <citation type="submission" date="2020-08" db="EMBL/GenBank/DDBJ databases">
        <title>Genomic Encyclopedia of Type Strains, Phase IV (KMG-IV): sequencing the most valuable type-strain genomes for metagenomic binning, comparative biology and taxonomic classification.</title>
        <authorList>
            <person name="Goeker M."/>
        </authorList>
    </citation>
    <scope>NUCLEOTIDE SEQUENCE [LARGE SCALE GENOMIC DNA]</scope>
    <source>
        <strain evidence="8 9">DSM 17454</strain>
    </source>
</reference>
<evidence type="ECO:0000256" key="4">
    <source>
        <dbReference type="ARBA" id="ARBA00022692"/>
    </source>
</evidence>
<dbReference type="AlphaFoldDB" id="A0A8E2BBZ0"/>
<dbReference type="Proteomes" id="UP000532373">
    <property type="component" value="Unassembled WGS sequence"/>
</dbReference>
<feature type="transmembrane region" description="Helical" evidence="7">
    <location>
        <begin position="85"/>
        <end position="107"/>
    </location>
</feature>
<accession>A0A8E2BBZ0</accession>
<proteinExistence type="inferred from homology"/>
<evidence type="ECO:0000313" key="8">
    <source>
        <dbReference type="EMBL" id="MBB6464215.1"/>
    </source>
</evidence>
<dbReference type="PIRSF" id="PIRSF004810">
    <property type="entry name" value="ChrA"/>
    <property type="match status" value="1"/>
</dbReference>
<comment type="caution">
    <text evidence="8">The sequence shown here is derived from an EMBL/GenBank/DDBJ whole genome shotgun (WGS) entry which is preliminary data.</text>
</comment>
<dbReference type="GO" id="GO:0015109">
    <property type="term" value="F:chromate transmembrane transporter activity"/>
    <property type="evidence" value="ECO:0007669"/>
    <property type="project" value="InterPro"/>
</dbReference>
<dbReference type="GO" id="GO:0005886">
    <property type="term" value="C:plasma membrane"/>
    <property type="evidence" value="ECO:0007669"/>
    <property type="project" value="UniProtKB-SubCell"/>
</dbReference>
<dbReference type="InterPro" id="IPR014047">
    <property type="entry name" value="Chr_Tranpt_l_chain"/>
</dbReference>
<comment type="similarity">
    <text evidence="2">Belongs to the chromate ion transporter (CHR) (TC 2.A.51) family.</text>
</comment>
<evidence type="ECO:0000313" key="9">
    <source>
        <dbReference type="Proteomes" id="UP000532373"/>
    </source>
</evidence>
<evidence type="ECO:0000256" key="3">
    <source>
        <dbReference type="ARBA" id="ARBA00022475"/>
    </source>
</evidence>
<feature type="transmembrane region" description="Helical" evidence="7">
    <location>
        <begin position="320"/>
        <end position="345"/>
    </location>
</feature>
<evidence type="ECO:0000256" key="6">
    <source>
        <dbReference type="ARBA" id="ARBA00023136"/>
    </source>
</evidence>
<feature type="transmembrane region" description="Helical" evidence="7">
    <location>
        <begin position="169"/>
        <end position="191"/>
    </location>
</feature>
<keyword evidence="5 7" id="KW-1133">Transmembrane helix</keyword>
<keyword evidence="6 7" id="KW-0472">Membrane</keyword>
<comment type="subcellular location">
    <subcellularLocation>
        <location evidence="1">Cell membrane</location>
        <topology evidence="1">Multi-pass membrane protein</topology>
    </subcellularLocation>
</comment>
<dbReference type="PANTHER" id="PTHR33567">
    <property type="entry name" value="CHROMATE ION TRANSPORTER (EUROFUNG)"/>
    <property type="match status" value="1"/>
</dbReference>
<organism evidence="8 9">
    <name type="scientific">Aminobacter carboxidus</name>
    <dbReference type="NCBI Taxonomy" id="376165"/>
    <lineage>
        <taxon>Bacteria</taxon>
        <taxon>Pseudomonadati</taxon>
        <taxon>Pseudomonadota</taxon>
        <taxon>Alphaproteobacteria</taxon>
        <taxon>Hyphomicrobiales</taxon>
        <taxon>Phyllobacteriaceae</taxon>
        <taxon>Aminobacter</taxon>
    </lineage>
</organism>
<feature type="transmembrane region" description="Helical" evidence="7">
    <location>
        <begin position="147"/>
        <end position="163"/>
    </location>
</feature>
<dbReference type="NCBIfam" id="TIGR00937">
    <property type="entry name" value="2A51"/>
    <property type="match status" value="1"/>
</dbReference>
<feature type="transmembrane region" description="Helical" evidence="7">
    <location>
        <begin position="287"/>
        <end position="308"/>
    </location>
</feature>
<feature type="transmembrane region" description="Helical" evidence="7">
    <location>
        <begin position="212"/>
        <end position="234"/>
    </location>
</feature>